<dbReference type="PROSITE" id="PS50113">
    <property type="entry name" value="PAC"/>
    <property type="match status" value="2"/>
</dbReference>
<reference evidence="15" key="2">
    <citation type="submission" date="2020-09" db="EMBL/GenBank/DDBJ databases">
        <authorList>
            <person name="Sun Q."/>
            <person name="Kim S."/>
        </authorList>
    </citation>
    <scope>NUCLEOTIDE SEQUENCE</scope>
    <source>
        <strain evidence="15">KCTC 42651</strain>
    </source>
</reference>
<dbReference type="Gene3D" id="3.30.565.10">
    <property type="entry name" value="Histidine kinase-like ATPase, C-terminal domain"/>
    <property type="match status" value="1"/>
</dbReference>
<comment type="catalytic activity">
    <reaction evidence="1">
        <text>ATP + protein L-histidine = ADP + protein N-phospho-L-histidine.</text>
        <dbReference type="EC" id="2.7.13.3"/>
    </reaction>
</comment>
<dbReference type="AlphaFoldDB" id="A0A918XU60"/>
<evidence type="ECO:0000256" key="9">
    <source>
        <dbReference type="ARBA" id="ARBA00059827"/>
    </source>
</evidence>
<dbReference type="Pfam" id="PF00989">
    <property type="entry name" value="PAS"/>
    <property type="match status" value="2"/>
</dbReference>
<keyword evidence="4" id="KW-0808">Transferase</keyword>
<dbReference type="PANTHER" id="PTHR42878:SF15">
    <property type="entry name" value="BACTERIOPHYTOCHROME"/>
    <property type="match status" value="1"/>
</dbReference>
<dbReference type="Proteomes" id="UP000630353">
    <property type="component" value="Unassembled WGS sequence"/>
</dbReference>
<feature type="domain" description="PAC" evidence="14">
    <location>
        <begin position="210"/>
        <end position="260"/>
    </location>
</feature>
<evidence type="ECO:0000256" key="1">
    <source>
        <dbReference type="ARBA" id="ARBA00000085"/>
    </source>
</evidence>
<dbReference type="GO" id="GO:0005524">
    <property type="term" value="F:ATP binding"/>
    <property type="evidence" value="ECO:0007669"/>
    <property type="project" value="UniProtKB-KW"/>
</dbReference>
<dbReference type="InterPro" id="IPR000014">
    <property type="entry name" value="PAS"/>
</dbReference>
<feature type="domain" description="PAC" evidence="14">
    <location>
        <begin position="82"/>
        <end position="132"/>
    </location>
</feature>
<dbReference type="InterPro" id="IPR005467">
    <property type="entry name" value="His_kinase_dom"/>
</dbReference>
<dbReference type="Pfam" id="PF02518">
    <property type="entry name" value="HATPase_c"/>
    <property type="match status" value="1"/>
</dbReference>
<dbReference type="GO" id="GO:0016020">
    <property type="term" value="C:membrane"/>
    <property type="evidence" value="ECO:0007669"/>
    <property type="project" value="UniProtKB-SubCell"/>
</dbReference>
<dbReference type="InterPro" id="IPR000700">
    <property type="entry name" value="PAS-assoc_C"/>
</dbReference>
<evidence type="ECO:0000256" key="5">
    <source>
        <dbReference type="ARBA" id="ARBA00022741"/>
    </source>
</evidence>
<reference evidence="15" key="1">
    <citation type="journal article" date="2014" name="Int. J. Syst. Evol. Microbiol.">
        <title>Complete genome sequence of Corynebacterium casei LMG S-19264T (=DSM 44701T), isolated from a smear-ripened cheese.</title>
        <authorList>
            <consortium name="US DOE Joint Genome Institute (JGI-PGF)"/>
            <person name="Walter F."/>
            <person name="Albersmeier A."/>
            <person name="Kalinowski J."/>
            <person name="Ruckert C."/>
        </authorList>
    </citation>
    <scope>NUCLEOTIDE SEQUENCE</scope>
    <source>
        <strain evidence="15">KCTC 42651</strain>
    </source>
</reference>
<feature type="domain" description="PAS" evidence="13">
    <location>
        <begin position="133"/>
        <end position="203"/>
    </location>
</feature>
<dbReference type="PROSITE" id="PS50112">
    <property type="entry name" value="PAS"/>
    <property type="match status" value="2"/>
</dbReference>
<feature type="domain" description="PAS" evidence="13">
    <location>
        <begin position="5"/>
        <end position="75"/>
    </location>
</feature>
<dbReference type="Pfam" id="PF00512">
    <property type="entry name" value="HisKA"/>
    <property type="match status" value="1"/>
</dbReference>
<dbReference type="InterPro" id="IPR003594">
    <property type="entry name" value="HATPase_dom"/>
</dbReference>
<evidence type="ECO:0000313" key="15">
    <source>
        <dbReference type="EMBL" id="GHD56540.1"/>
    </source>
</evidence>
<dbReference type="FunFam" id="3.30.450.20:FF:000060">
    <property type="entry name" value="Sensor protein FixL"/>
    <property type="match status" value="2"/>
</dbReference>
<feature type="domain" description="Histidine kinase" evidence="12">
    <location>
        <begin position="292"/>
        <end position="511"/>
    </location>
</feature>
<keyword evidence="3" id="KW-0597">Phosphoprotein</keyword>
<keyword evidence="5" id="KW-0547">Nucleotide-binding</keyword>
<dbReference type="Gene3D" id="1.10.287.130">
    <property type="match status" value="1"/>
</dbReference>
<dbReference type="InterPro" id="IPR035965">
    <property type="entry name" value="PAS-like_dom_sf"/>
</dbReference>
<evidence type="ECO:0000259" key="13">
    <source>
        <dbReference type="PROSITE" id="PS50112"/>
    </source>
</evidence>
<feature type="coiled-coil region" evidence="11">
    <location>
        <begin position="251"/>
        <end position="285"/>
    </location>
</feature>
<evidence type="ECO:0000256" key="6">
    <source>
        <dbReference type="ARBA" id="ARBA00022777"/>
    </source>
</evidence>
<dbReference type="GO" id="GO:0007234">
    <property type="term" value="P:osmosensory signaling via phosphorelay pathway"/>
    <property type="evidence" value="ECO:0007669"/>
    <property type="project" value="TreeGrafter"/>
</dbReference>
<evidence type="ECO:0000259" key="14">
    <source>
        <dbReference type="PROSITE" id="PS50113"/>
    </source>
</evidence>
<dbReference type="SMART" id="SM00086">
    <property type="entry name" value="PAC"/>
    <property type="match status" value="2"/>
</dbReference>
<dbReference type="InterPro" id="IPR004358">
    <property type="entry name" value="Sig_transdc_His_kin-like_C"/>
</dbReference>
<dbReference type="InterPro" id="IPR001610">
    <property type="entry name" value="PAC"/>
</dbReference>
<evidence type="ECO:0000256" key="11">
    <source>
        <dbReference type="SAM" id="Coils"/>
    </source>
</evidence>
<keyword evidence="16" id="KW-1185">Reference proteome</keyword>
<keyword evidence="8" id="KW-0472">Membrane</keyword>
<dbReference type="GO" id="GO:0030295">
    <property type="term" value="F:protein kinase activator activity"/>
    <property type="evidence" value="ECO:0007669"/>
    <property type="project" value="TreeGrafter"/>
</dbReference>
<dbReference type="NCBIfam" id="TIGR00229">
    <property type="entry name" value="sensory_box"/>
    <property type="match status" value="2"/>
</dbReference>
<dbReference type="InterPro" id="IPR013767">
    <property type="entry name" value="PAS_fold"/>
</dbReference>
<dbReference type="InterPro" id="IPR050351">
    <property type="entry name" value="BphY/WalK/GraS-like"/>
</dbReference>
<dbReference type="EMBL" id="BMZS01000009">
    <property type="protein sequence ID" value="GHD56540.1"/>
    <property type="molecule type" value="Genomic_DNA"/>
</dbReference>
<proteinExistence type="predicted"/>
<dbReference type="PRINTS" id="PR00344">
    <property type="entry name" value="BCTRLSENSOR"/>
</dbReference>
<dbReference type="SUPFAM" id="SSF55874">
    <property type="entry name" value="ATPase domain of HSP90 chaperone/DNA topoisomerase II/histidine kinase"/>
    <property type="match status" value="1"/>
</dbReference>
<comment type="function">
    <text evidence="9">Putative oxygen sensor; modulates the activity of FixJ, a transcriptional activator of nitrogen fixation fixK gene. FixL probably acts as a kinase that phosphorylates FixJ.</text>
</comment>
<dbReference type="SUPFAM" id="SSF55785">
    <property type="entry name" value="PYP-like sensor domain (PAS domain)"/>
    <property type="match status" value="2"/>
</dbReference>
<dbReference type="PANTHER" id="PTHR42878">
    <property type="entry name" value="TWO-COMPONENT HISTIDINE KINASE"/>
    <property type="match status" value="1"/>
</dbReference>
<dbReference type="CDD" id="cd00130">
    <property type="entry name" value="PAS"/>
    <property type="match status" value="2"/>
</dbReference>
<accession>A0A918XU60</accession>
<evidence type="ECO:0000256" key="2">
    <source>
        <dbReference type="ARBA" id="ARBA00012438"/>
    </source>
</evidence>
<evidence type="ECO:0000256" key="8">
    <source>
        <dbReference type="ARBA" id="ARBA00023136"/>
    </source>
</evidence>
<evidence type="ECO:0000256" key="7">
    <source>
        <dbReference type="ARBA" id="ARBA00022840"/>
    </source>
</evidence>
<dbReference type="SMART" id="SM00387">
    <property type="entry name" value="HATPase_c"/>
    <property type="match status" value="1"/>
</dbReference>
<name>A0A918XU60_9PROT</name>
<dbReference type="GO" id="GO:0006355">
    <property type="term" value="P:regulation of DNA-templated transcription"/>
    <property type="evidence" value="ECO:0007669"/>
    <property type="project" value="InterPro"/>
</dbReference>
<evidence type="ECO:0000256" key="10">
    <source>
        <dbReference type="ARBA" id="ARBA00070616"/>
    </source>
</evidence>
<dbReference type="SUPFAM" id="SSF47384">
    <property type="entry name" value="Homodimeric domain of signal transducing histidine kinase"/>
    <property type="match status" value="1"/>
</dbReference>
<sequence>MTSDDGQRLRAVIETAVDGVILIDADGTVQTFNKACETLFGYAAAEVVGRNVRMLMPEPYHGQHDGYLRRYLDTGERRIIGIGREVAARRKDGSVFPIELSVGEAQQGDDRSFVGIIRDITARKQAEQELSDSLERLRAVIDTAVDGVILIDADGTVRTFNKACETLFGYPADEVVGRNVRMLMPEPYHGQHDEYLRRYLDTGERRIIGIGREVAARRKDGSVFPIELSVGEAQQGDDRSFVGIIRDITARKEAETALLLHTRELERLNRTLKRQSEDLERSNSELRLFASAASHDLKEPLRKIRTFGDFLLSEYGDRLDEDGQRYVEVMVDGATRMGRMIDGILAYSRAGLAELEIGEVDLAELWHAVCCDLDIQVEEAGAVISAEELPVVEGDAARLHQVFQNLLSNALKYRSPHRPLRISITAERRAAVPGRDECVISIADNGIGFEQAFAEAIFEPFKRLQGRKGVDGVGLGLALCHRIVRLHTGTIEAEGRPDGGATFRVVLPLRQEVRHG</sequence>
<dbReference type="InterPro" id="IPR003661">
    <property type="entry name" value="HisK_dim/P_dom"/>
</dbReference>
<gene>
    <name evidence="15" type="ORF">GCM10017083_36670</name>
</gene>
<keyword evidence="7" id="KW-0067">ATP-binding</keyword>
<dbReference type="CDD" id="cd00082">
    <property type="entry name" value="HisKA"/>
    <property type="match status" value="1"/>
</dbReference>
<protein>
    <recommendedName>
        <fullName evidence="10">Sensor protein FixL</fullName>
        <ecNumber evidence="2">2.7.13.3</ecNumber>
    </recommendedName>
</protein>
<keyword evidence="6" id="KW-0418">Kinase</keyword>
<dbReference type="FunFam" id="3.30.565.10:FF:000006">
    <property type="entry name" value="Sensor histidine kinase WalK"/>
    <property type="match status" value="1"/>
</dbReference>
<dbReference type="RefSeq" id="WP_189992330.1">
    <property type="nucleotide sequence ID" value="NZ_BMZS01000009.1"/>
</dbReference>
<evidence type="ECO:0000259" key="12">
    <source>
        <dbReference type="PROSITE" id="PS50109"/>
    </source>
</evidence>
<dbReference type="PROSITE" id="PS50109">
    <property type="entry name" value="HIS_KIN"/>
    <property type="match status" value="1"/>
</dbReference>
<evidence type="ECO:0000313" key="16">
    <source>
        <dbReference type="Proteomes" id="UP000630353"/>
    </source>
</evidence>
<evidence type="ECO:0000256" key="4">
    <source>
        <dbReference type="ARBA" id="ARBA00022679"/>
    </source>
</evidence>
<dbReference type="EC" id="2.7.13.3" evidence="2"/>
<evidence type="ECO:0000256" key="3">
    <source>
        <dbReference type="ARBA" id="ARBA00022553"/>
    </source>
</evidence>
<dbReference type="Gene3D" id="3.30.450.20">
    <property type="entry name" value="PAS domain"/>
    <property type="match status" value="2"/>
</dbReference>
<comment type="caution">
    <text evidence="15">The sequence shown here is derived from an EMBL/GenBank/DDBJ whole genome shotgun (WGS) entry which is preliminary data.</text>
</comment>
<dbReference type="SMART" id="SM00388">
    <property type="entry name" value="HisKA"/>
    <property type="match status" value="1"/>
</dbReference>
<dbReference type="SMART" id="SM00091">
    <property type="entry name" value="PAS"/>
    <property type="match status" value="2"/>
</dbReference>
<dbReference type="InterPro" id="IPR036890">
    <property type="entry name" value="HATPase_C_sf"/>
</dbReference>
<organism evidence="15 16">
    <name type="scientific">Thalassobaculum fulvum</name>
    <dbReference type="NCBI Taxonomy" id="1633335"/>
    <lineage>
        <taxon>Bacteria</taxon>
        <taxon>Pseudomonadati</taxon>
        <taxon>Pseudomonadota</taxon>
        <taxon>Alphaproteobacteria</taxon>
        <taxon>Rhodospirillales</taxon>
        <taxon>Thalassobaculaceae</taxon>
        <taxon>Thalassobaculum</taxon>
    </lineage>
</organism>
<dbReference type="GO" id="GO:0000156">
    <property type="term" value="F:phosphorelay response regulator activity"/>
    <property type="evidence" value="ECO:0007669"/>
    <property type="project" value="TreeGrafter"/>
</dbReference>
<keyword evidence="11" id="KW-0175">Coiled coil</keyword>
<dbReference type="InterPro" id="IPR036097">
    <property type="entry name" value="HisK_dim/P_sf"/>
</dbReference>
<dbReference type="GO" id="GO:0000155">
    <property type="term" value="F:phosphorelay sensor kinase activity"/>
    <property type="evidence" value="ECO:0007669"/>
    <property type="project" value="InterPro"/>
</dbReference>